<dbReference type="EMBL" id="QREH01000001">
    <property type="protein sequence ID" value="REE02826.1"/>
    <property type="molecule type" value="Genomic_DNA"/>
</dbReference>
<feature type="domain" description="PucR-like N-terminal" evidence="3">
    <location>
        <begin position="46"/>
        <end position="211"/>
    </location>
</feature>
<evidence type="ECO:0000313" key="5">
    <source>
        <dbReference type="Proteomes" id="UP000256727"/>
    </source>
</evidence>
<evidence type="ECO:0000259" key="2">
    <source>
        <dbReference type="Pfam" id="PF13556"/>
    </source>
</evidence>
<gene>
    <name evidence="4" type="ORF">C8E99_0612</name>
</gene>
<protein>
    <submittedName>
        <fullName evidence="4">PucR-like helix-turn-helix protein</fullName>
    </submittedName>
</protein>
<dbReference type="Pfam" id="PF25906">
    <property type="entry name" value="PucR-like_N"/>
    <property type="match status" value="1"/>
</dbReference>
<dbReference type="AlphaFoldDB" id="A0A3D9LAY5"/>
<feature type="domain" description="PucR C-terminal helix-turn-helix" evidence="2">
    <location>
        <begin position="371"/>
        <end position="428"/>
    </location>
</feature>
<dbReference type="Proteomes" id="UP000256727">
    <property type="component" value="Unassembled WGS sequence"/>
</dbReference>
<dbReference type="InterPro" id="IPR058663">
    <property type="entry name" value="PucR-like_N"/>
</dbReference>
<dbReference type="PANTHER" id="PTHR33744:SF1">
    <property type="entry name" value="DNA-BINDING TRANSCRIPTIONAL ACTIVATOR ADER"/>
    <property type="match status" value="1"/>
</dbReference>
<sequence>MNLSSEDSLPSHPLAGGPPPPQVRETPQAQRSRGSTDARDATRPPWLSLPPELAELLAPAVPAVVEQIIQTVPNQIPAYQITRTERFSEVLFLGVQGALEQLLSLPGTAGPALNEESRELVAALGAGEYRQGRSMDALLAAYRTSARITFRGLSEACAEQGMAMDVVVDLGETILAYIDELSAVSVQAYAVEQSAHAGALELRRADLVAALVGGGAEIHEVRRLASGADWHLPQRMAAVVLPLAAASGVRTRLGTSGIVVERESEATAIVAAPQSERLRPRLREVFAGTSAVLGPPVEWDGVAHSHRVARLVAAQLPQLQTESPGDGDPVFASDHLAQIVLGAETQVMADLAARRLAPLDELSGTKRATLEETLLSWLVHWGQRNPVAHELGIHPQTVGYRVSQLRELFGGELDRPAVRFELELVLRARKMSESGPAE</sequence>
<keyword evidence="5" id="KW-1185">Reference proteome</keyword>
<dbReference type="InterPro" id="IPR042070">
    <property type="entry name" value="PucR_C-HTH_sf"/>
</dbReference>
<evidence type="ECO:0000259" key="3">
    <source>
        <dbReference type="Pfam" id="PF25906"/>
    </source>
</evidence>
<comment type="caution">
    <text evidence="4">The sequence shown here is derived from an EMBL/GenBank/DDBJ whole genome shotgun (WGS) entry which is preliminary data.</text>
</comment>
<evidence type="ECO:0000313" key="4">
    <source>
        <dbReference type="EMBL" id="REE02826.1"/>
    </source>
</evidence>
<dbReference type="Pfam" id="PF13556">
    <property type="entry name" value="HTH_30"/>
    <property type="match status" value="1"/>
</dbReference>
<dbReference type="PANTHER" id="PTHR33744">
    <property type="entry name" value="CARBOHYDRATE DIACID REGULATOR"/>
    <property type="match status" value="1"/>
</dbReference>
<reference evidence="4 5" key="1">
    <citation type="submission" date="2018-07" db="EMBL/GenBank/DDBJ databases">
        <title>Sequencing the genomes of 1000 actinobacteria strains.</title>
        <authorList>
            <person name="Klenk H.-P."/>
        </authorList>
    </citation>
    <scope>NUCLEOTIDE SEQUENCE [LARGE SCALE GENOMIC DNA]</scope>
    <source>
        <strain evidence="4 5">DSM 14442</strain>
    </source>
</reference>
<feature type="region of interest" description="Disordered" evidence="1">
    <location>
        <begin position="1"/>
        <end position="47"/>
    </location>
</feature>
<name>A0A3D9LAY5_9MICC</name>
<organism evidence="4 5">
    <name type="scientific">Citricoccus muralis</name>
    <dbReference type="NCBI Taxonomy" id="169134"/>
    <lineage>
        <taxon>Bacteria</taxon>
        <taxon>Bacillati</taxon>
        <taxon>Actinomycetota</taxon>
        <taxon>Actinomycetes</taxon>
        <taxon>Micrococcales</taxon>
        <taxon>Micrococcaceae</taxon>
        <taxon>Citricoccus</taxon>
    </lineage>
</organism>
<dbReference type="OrthoDB" id="5243741at2"/>
<dbReference type="InterPro" id="IPR051448">
    <property type="entry name" value="CdaR-like_regulators"/>
</dbReference>
<dbReference type="Gene3D" id="1.10.10.2840">
    <property type="entry name" value="PucR C-terminal helix-turn-helix domain"/>
    <property type="match status" value="1"/>
</dbReference>
<accession>A0A3D9LAY5</accession>
<evidence type="ECO:0000256" key="1">
    <source>
        <dbReference type="SAM" id="MobiDB-lite"/>
    </source>
</evidence>
<proteinExistence type="predicted"/>
<dbReference type="InterPro" id="IPR025736">
    <property type="entry name" value="PucR_C-HTH_dom"/>
</dbReference>